<accession>A0A2M8QBG0</accession>
<sequence>MREITVAVVQMDTKLGEPEANLAKMSDFVRKISSAQKVDVIVFPELATTGYECGVKFTQLAQRVPGPSTNVMAQRANEQGVHIAFGMASKERVESILFNSAVLIGPEGDVVTQYRKIHLKGEEQMLFRPGFRLEVAEIAAGAVGLQVGWDVFFPEGTRALCLDGAEVILVSAAWDNARAEEWRTFISARAAENACFVCAANRVGEEPATTFAGESMIVGPRGQVIVDLDETTEGYIVAKLNLDESRRIREETQIFQTRQPLSYRAVVRKY</sequence>
<dbReference type="PANTHER" id="PTHR43674">
    <property type="entry name" value="NITRILASE C965.09-RELATED"/>
    <property type="match status" value="1"/>
</dbReference>
<feature type="domain" description="CN hydrolase" evidence="2">
    <location>
        <begin position="4"/>
        <end position="242"/>
    </location>
</feature>
<gene>
    <name evidence="3" type="ORF">CUN48_10275</name>
</gene>
<dbReference type="Gene3D" id="3.60.110.10">
    <property type="entry name" value="Carbon-nitrogen hydrolase"/>
    <property type="match status" value="1"/>
</dbReference>
<dbReference type="PROSITE" id="PS50263">
    <property type="entry name" value="CN_HYDROLASE"/>
    <property type="match status" value="1"/>
</dbReference>
<name>A0A2M8QBG0_9CHLR</name>
<keyword evidence="1" id="KW-0378">Hydrolase</keyword>
<dbReference type="SUPFAM" id="SSF56317">
    <property type="entry name" value="Carbon-nitrogen hydrolase"/>
    <property type="match status" value="1"/>
</dbReference>
<dbReference type="CDD" id="cd07197">
    <property type="entry name" value="nitrilase"/>
    <property type="match status" value="1"/>
</dbReference>
<dbReference type="EMBL" id="PGTN01000066">
    <property type="protein sequence ID" value="PJF47129.1"/>
    <property type="molecule type" value="Genomic_DNA"/>
</dbReference>
<organism evidence="3 4">
    <name type="scientific">Candidatus Thermofonsia Clade 3 bacterium</name>
    <dbReference type="NCBI Taxonomy" id="2364212"/>
    <lineage>
        <taxon>Bacteria</taxon>
        <taxon>Bacillati</taxon>
        <taxon>Chloroflexota</taxon>
        <taxon>Candidatus Thermofontia</taxon>
        <taxon>Candidatus Thermofonsia Clade 3</taxon>
    </lineage>
</organism>
<dbReference type="InterPro" id="IPR050345">
    <property type="entry name" value="Aliph_Amidase/BUP"/>
</dbReference>
<proteinExistence type="predicted"/>
<dbReference type="InterPro" id="IPR036526">
    <property type="entry name" value="C-N_Hydrolase_sf"/>
</dbReference>
<protein>
    <recommendedName>
        <fullName evidence="2">CN hydrolase domain-containing protein</fullName>
    </recommendedName>
</protein>
<dbReference type="GO" id="GO:0016811">
    <property type="term" value="F:hydrolase activity, acting on carbon-nitrogen (but not peptide) bonds, in linear amides"/>
    <property type="evidence" value="ECO:0007669"/>
    <property type="project" value="TreeGrafter"/>
</dbReference>
<comment type="caution">
    <text evidence="3">The sequence shown here is derived from an EMBL/GenBank/DDBJ whole genome shotgun (WGS) entry which is preliminary data.</text>
</comment>
<evidence type="ECO:0000256" key="1">
    <source>
        <dbReference type="ARBA" id="ARBA00022801"/>
    </source>
</evidence>
<evidence type="ECO:0000313" key="3">
    <source>
        <dbReference type="EMBL" id="PJF47129.1"/>
    </source>
</evidence>
<dbReference type="InterPro" id="IPR003010">
    <property type="entry name" value="C-N_Hydrolase"/>
</dbReference>
<reference evidence="3 4" key="1">
    <citation type="submission" date="2017-11" db="EMBL/GenBank/DDBJ databases">
        <title>Evolution of Phototrophy in the Chloroflexi Phylum Driven by Horizontal Gene Transfer.</title>
        <authorList>
            <person name="Ward L.M."/>
            <person name="Hemp J."/>
            <person name="Shih P.M."/>
            <person name="Mcglynn S.E."/>
            <person name="Fischer W."/>
        </authorList>
    </citation>
    <scope>NUCLEOTIDE SEQUENCE [LARGE SCALE GENOMIC DNA]</scope>
    <source>
        <strain evidence="3">JP3_7</strain>
    </source>
</reference>
<dbReference type="AlphaFoldDB" id="A0A2M8QBG0"/>
<dbReference type="Proteomes" id="UP000230790">
    <property type="component" value="Unassembled WGS sequence"/>
</dbReference>
<dbReference type="Pfam" id="PF00795">
    <property type="entry name" value="CN_hydrolase"/>
    <property type="match status" value="1"/>
</dbReference>
<evidence type="ECO:0000313" key="4">
    <source>
        <dbReference type="Proteomes" id="UP000230790"/>
    </source>
</evidence>
<evidence type="ECO:0000259" key="2">
    <source>
        <dbReference type="PROSITE" id="PS50263"/>
    </source>
</evidence>
<dbReference type="PANTHER" id="PTHR43674:SF12">
    <property type="entry name" value="NITRILASE C965.09-RELATED"/>
    <property type="match status" value="1"/>
</dbReference>